<protein>
    <submittedName>
        <fullName evidence="1">Uncharacterized protein</fullName>
    </submittedName>
</protein>
<sequence length="113" mass="13355">MKRKSRRNKKVKMRTRRGGNHTLYTAVQEELQSILTKINTLEEQGVSFGNIREETERMLSLPENNHPRYRRDITTYADRTIEYCYSMHMDDLDGVIEHCRRIQTLLGRVGNNA</sequence>
<dbReference type="AlphaFoldDB" id="A0A6C0AHH2"/>
<proteinExistence type="predicted"/>
<organism evidence="1">
    <name type="scientific">viral metagenome</name>
    <dbReference type="NCBI Taxonomy" id="1070528"/>
    <lineage>
        <taxon>unclassified sequences</taxon>
        <taxon>metagenomes</taxon>
        <taxon>organismal metagenomes</taxon>
    </lineage>
</organism>
<dbReference type="EMBL" id="MN740627">
    <property type="protein sequence ID" value="QHS79254.1"/>
    <property type="molecule type" value="Genomic_DNA"/>
</dbReference>
<reference evidence="1" key="1">
    <citation type="journal article" date="2020" name="Nature">
        <title>Giant virus diversity and host interactions through global metagenomics.</title>
        <authorList>
            <person name="Schulz F."/>
            <person name="Roux S."/>
            <person name="Paez-Espino D."/>
            <person name="Jungbluth S."/>
            <person name="Walsh D.A."/>
            <person name="Denef V.J."/>
            <person name="McMahon K.D."/>
            <person name="Konstantinidis K.T."/>
            <person name="Eloe-Fadrosh E.A."/>
            <person name="Kyrpides N.C."/>
            <person name="Woyke T."/>
        </authorList>
    </citation>
    <scope>NUCLEOTIDE SEQUENCE</scope>
    <source>
        <strain evidence="1">GVMAG-S-1035118-87</strain>
    </source>
</reference>
<accession>A0A6C0AHH2</accession>
<name>A0A6C0AHH2_9ZZZZ</name>
<evidence type="ECO:0000313" key="1">
    <source>
        <dbReference type="EMBL" id="QHS79254.1"/>
    </source>
</evidence>